<dbReference type="PANTHER" id="PTHR21084:SF1">
    <property type="entry name" value="DENSE INCISORS"/>
    <property type="match status" value="1"/>
</dbReference>
<dbReference type="EMBL" id="CADCXU010010454">
    <property type="protein sequence ID" value="CAB0001227.1"/>
    <property type="molecule type" value="Genomic_DNA"/>
</dbReference>
<dbReference type="Proteomes" id="UP000479000">
    <property type="component" value="Unassembled WGS sequence"/>
</dbReference>
<dbReference type="Pfam" id="PF15008">
    <property type="entry name" value="DUF4518"/>
    <property type="match status" value="1"/>
</dbReference>
<evidence type="ECO:0008006" key="3">
    <source>
        <dbReference type="Google" id="ProtNLM"/>
    </source>
</evidence>
<dbReference type="InterPro" id="IPR026698">
    <property type="entry name" value="UPF_C3orf38"/>
</dbReference>
<name>A0A6H5GCZ7_9HEMI</name>
<accession>A0A6H5GCZ7</accession>
<sequence length="287" mass="31757">MLSETEKLHVMDLLQTIPPEDLLDIAKTTTSGIISAEDEEDAIRIIVQHADDVRSLLARKKITKTILFKYLHNKRVPFAAAIDKATLIDATIAYWQMGGVTGNSLSTQQNPSTNNFAYCSSTSSTGNLYDELAFKFCEWFFAKLNENVALAGNERIISNDFWLDAFAKIVIKSGVDVIEHMAQGSEEIVTLLDSVQNRHSLFFSPNLTTDGLRAKAEPHGLVVILVCGTLHLDQGQCVGVFENKLGLIKDPFASDNWKIKTLELSLHSKPGVTSQPVLPQDVLQLEQ</sequence>
<evidence type="ECO:0000313" key="2">
    <source>
        <dbReference type="Proteomes" id="UP000479000"/>
    </source>
</evidence>
<protein>
    <recommendedName>
        <fullName evidence="3">NTF2 domain-containing protein</fullName>
    </recommendedName>
</protein>
<dbReference type="PANTHER" id="PTHR21084">
    <property type="entry name" value="DENSE INCISORS"/>
    <property type="match status" value="1"/>
</dbReference>
<evidence type="ECO:0000313" key="1">
    <source>
        <dbReference type="EMBL" id="CAB0001227.1"/>
    </source>
</evidence>
<proteinExistence type="predicted"/>
<dbReference type="OrthoDB" id="6407068at2759"/>
<organism evidence="1 2">
    <name type="scientific">Nesidiocoris tenuis</name>
    <dbReference type="NCBI Taxonomy" id="355587"/>
    <lineage>
        <taxon>Eukaryota</taxon>
        <taxon>Metazoa</taxon>
        <taxon>Ecdysozoa</taxon>
        <taxon>Arthropoda</taxon>
        <taxon>Hexapoda</taxon>
        <taxon>Insecta</taxon>
        <taxon>Pterygota</taxon>
        <taxon>Neoptera</taxon>
        <taxon>Paraneoptera</taxon>
        <taxon>Hemiptera</taxon>
        <taxon>Heteroptera</taxon>
        <taxon>Panheteroptera</taxon>
        <taxon>Cimicomorpha</taxon>
        <taxon>Miridae</taxon>
        <taxon>Dicyphina</taxon>
        <taxon>Nesidiocoris</taxon>
    </lineage>
</organism>
<keyword evidence="2" id="KW-1185">Reference proteome</keyword>
<gene>
    <name evidence="1" type="ORF">NTEN_LOCUS7014</name>
</gene>
<reference evidence="1 2" key="1">
    <citation type="submission" date="2020-02" db="EMBL/GenBank/DDBJ databases">
        <authorList>
            <person name="Ferguson B K."/>
        </authorList>
    </citation>
    <scope>NUCLEOTIDE SEQUENCE [LARGE SCALE GENOMIC DNA]</scope>
</reference>
<dbReference type="AlphaFoldDB" id="A0A6H5GCZ7"/>